<organism evidence="7 8">
    <name type="scientific">Floridaenema aerugineum BLCC-F46</name>
    <dbReference type="NCBI Taxonomy" id="3153654"/>
    <lineage>
        <taxon>Bacteria</taxon>
        <taxon>Bacillati</taxon>
        <taxon>Cyanobacteriota</taxon>
        <taxon>Cyanophyceae</taxon>
        <taxon>Oscillatoriophycideae</taxon>
        <taxon>Aerosakkonematales</taxon>
        <taxon>Aerosakkonemataceae</taxon>
        <taxon>Floridanema</taxon>
        <taxon>Floridanema aerugineum</taxon>
    </lineage>
</organism>
<dbReference type="PANTHER" id="PTHR13610:SF11">
    <property type="entry name" value="METHYLTRANSFERASE DOMAIN-CONTAINING PROTEIN"/>
    <property type="match status" value="1"/>
</dbReference>
<protein>
    <submittedName>
        <fullName evidence="7">Class I SAM-dependent methyltransferase</fullName>
        <ecNumber evidence="7">2.1.-.-</ecNumber>
    </submittedName>
</protein>
<evidence type="ECO:0000313" key="7">
    <source>
        <dbReference type="EMBL" id="MFB2876789.1"/>
    </source>
</evidence>
<dbReference type="InterPro" id="IPR029063">
    <property type="entry name" value="SAM-dependent_MTases_sf"/>
</dbReference>
<feature type="domain" description="Methyltransferase" evidence="6">
    <location>
        <begin position="88"/>
        <end position="204"/>
    </location>
</feature>
<feature type="compositionally biased region" description="Polar residues" evidence="4">
    <location>
        <begin position="35"/>
        <end position="46"/>
    </location>
</feature>
<keyword evidence="8" id="KW-1185">Reference proteome</keyword>
<dbReference type="EMBL" id="JBHFNQ010000063">
    <property type="protein sequence ID" value="MFB2876789.1"/>
    <property type="molecule type" value="Genomic_DNA"/>
</dbReference>
<feature type="region of interest" description="Disordered" evidence="4">
    <location>
        <begin position="31"/>
        <end position="67"/>
    </location>
</feature>
<dbReference type="PANTHER" id="PTHR13610">
    <property type="entry name" value="METHYLTRANSFERASE DOMAIN-CONTAINING PROTEIN"/>
    <property type="match status" value="1"/>
</dbReference>
<evidence type="ECO:0000256" key="5">
    <source>
        <dbReference type="SAM" id="SignalP"/>
    </source>
</evidence>
<accession>A0ABV4X1Z1</accession>
<dbReference type="RefSeq" id="WP_413269912.1">
    <property type="nucleotide sequence ID" value="NZ_JBHFNQ010000063.1"/>
</dbReference>
<dbReference type="GO" id="GO:0008168">
    <property type="term" value="F:methyltransferase activity"/>
    <property type="evidence" value="ECO:0007669"/>
    <property type="project" value="UniProtKB-KW"/>
</dbReference>
<name>A0ABV4X1Z1_9CYAN</name>
<evidence type="ECO:0000256" key="2">
    <source>
        <dbReference type="ARBA" id="ARBA00022679"/>
    </source>
</evidence>
<feature type="chain" id="PRO_5045100708" evidence="5">
    <location>
        <begin position="23"/>
        <end position="226"/>
    </location>
</feature>
<feature type="signal peptide" evidence="5">
    <location>
        <begin position="1"/>
        <end position="22"/>
    </location>
</feature>
<dbReference type="Proteomes" id="UP001576774">
    <property type="component" value="Unassembled WGS sequence"/>
</dbReference>
<dbReference type="CDD" id="cd02440">
    <property type="entry name" value="AdoMet_MTases"/>
    <property type="match status" value="1"/>
</dbReference>
<gene>
    <name evidence="7" type="ORF">ACE1CC_07830</name>
</gene>
<evidence type="ECO:0000313" key="8">
    <source>
        <dbReference type="Proteomes" id="UP001576774"/>
    </source>
</evidence>
<dbReference type="EC" id="2.1.-.-" evidence="7"/>
<keyword evidence="3" id="KW-0949">S-adenosyl-L-methionine</keyword>
<dbReference type="GO" id="GO:0032259">
    <property type="term" value="P:methylation"/>
    <property type="evidence" value="ECO:0007669"/>
    <property type="project" value="UniProtKB-KW"/>
</dbReference>
<proteinExistence type="predicted"/>
<evidence type="ECO:0000259" key="6">
    <source>
        <dbReference type="Pfam" id="PF13847"/>
    </source>
</evidence>
<sequence>MKLQQLTKLLIASVSFSGLVIAGCTQERNFDRSQDNTQTQPVASTEQVQPTTQVQPTAQVQQREPDVPFVPTPQEVVNKMLEVANVNSKDVVYDLGSGDGRIVITAAQKFGARGTGIDIDPQLIEQSRANAQTAGVADRVQFRQQDLFQADLSNATVVTLYLLPEINLQIRDKLLRELRPGTRIVSHNFDMGEWKPERVERVQTGIREHVVYYWVVPEQVSENVQN</sequence>
<comment type="caution">
    <text evidence="7">The sequence shown here is derived from an EMBL/GenBank/DDBJ whole genome shotgun (WGS) entry which is preliminary data.</text>
</comment>
<dbReference type="Pfam" id="PF13847">
    <property type="entry name" value="Methyltransf_31"/>
    <property type="match status" value="1"/>
</dbReference>
<dbReference type="InterPro" id="IPR026170">
    <property type="entry name" value="FAM173A/B"/>
</dbReference>
<dbReference type="PROSITE" id="PS51257">
    <property type="entry name" value="PROKAR_LIPOPROTEIN"/>
    <property type="match status" value="1"/>
</dbReference>
<evidence type="ECO:0000256" key="1">
    <source>
        <dbReference type="ARBA" id="ARBA00022603"/>
    </source>
</evidence>
<dbReference type="InterPro" id="IPR025714">
    <property type="entry name" value="Methyltranfer_dom"/>
</dbReference>
<keyword evidence="1 7" id="KW-0489">Methyltransferase</keyword>
<evidence type="ECO:0000256" key="4">
    <source>
        <dbReference type="SAM" id="MobiDB-lite"/>
    </source>
</evidence>
<reference evidence="7 8" key="1">
    <citation type="submission" date="2024-09" db="EMBL/GenBank/DDBJ databases">
        <title>Floridaenema gen nov. (Aerosakkonemataceae, Aerosakkonematales ord. nov., Cyanobacteria) from benthic tropical and subtropical fresh waters, with the description of four new species.</title>
        <authorList>
            <person name="Moretto J.A."/>
            <person name="Berthold D.E."/>
            <person name="Lefler F.W."/>
            <person name="Huang I.-S."/>
            <person name="Laughinghouse H. IV."/>
        </authorList>
    </citation>
    <scope>NUCLEOTIDE SEQUENCE [LARGE SCALE GENOMIC DNA]</scope>
    <source>
        <strain evidence="7 8">BLCC-F46</strain>
    </source>
</reference>
<keyword evidence="5" id="KW-0732">Signal</keyword>
<evidence type="ECO:0000256" key="3">
    <source>
        <dbReference type="ARBA" id="ARBA00022691"/>
    </source>
</evidence>
<keyword evidence="2 7" id="KW-0808">Transferase</keyword>
<feature type="compositionally biased region" description="Low complexity" evidence="4">
    <location>
        <begin position="47"/>
        <end position="62"/>
    </location>
</feature>
<dbReference type="Gene3D" id="3.40.50.150">
    <property type="entry name" value="Vaccinia Virus protein VP39"/>
    <property type="match status" value="1"/>
</dbReference>
<dbReference type="SUPFAM" id="SSF53335">
    <property type="entry name" value="S-adenosyl-L-methionine-dependent methyltransferases"/>
    <property type="match status" value="1"/>
</dbReference>